<dbReference type="GeneID" id="64626427"/>
<reference evidence="2" key="1">
    <citation type="journal article" date="2020" name="New Phytol.">
        <title>Comparative genomics reveals dynamic genome evolution in host specialist ectomycorrhizal fungi.</title>
        <authorList>
            <person name="Lofgren L.A."/>
            <person name="Nguyen N.H."/>
            <person name="Vilgalys R."/>
            <person name="Ruytinx J."/>
            <person name="Liao H.L."/>
            <person name="Branco S."/>
            <person name="Kuo A."/>
            <person name="LaButti K."/>
            <person name="Lipzen A."/>
            <person name="Andreopoulos W."/>
            <person name="Pangilinan J."/>
            <person name="Riley R."/>
            <person name="Hundley H."/>
            <person name="Na H."/>
            <person name="Barry K."/>
            <person name="Grigoriev I.V."/>
            <person name="Stajich J.E."/>
            <person name="Kennedy P.G."/>
        </authorList>
    </citation>
    <scope>NUCLEOTIDE SEQUENCE</scope>
    <source>
        <strain evidence="2">MN1</strain>
    </source>
</reference>
<feature type="region of interest" description="Disordered" evidence="1">
    <location>
        <begin position="111"/>
        <end position="151"/>
    </location>
</feature>
<evidence type="ECO:0000313" key="3">
    <source>
        <dbReference type="Proteomes" id="UP000807769"/>
    </source>
</evidence>
<evidence type="ECO:0000313" key="2">
    <source>
        <dbReference type="EMBL" id="KAG1823669.1"/>
    </source>
</evidence>
<organism evidence="2 3">
    <name type="scientific">Suillus subaureus</name>
    <dbReference type="NCBI Taxonomy" id="48587"/>
    <lineage>
        <taxon>Eukaryota</taxon>
        <taxon>Fungi</taxon>
        <taxon>Dikarya</taxon>
        <taxon>Basidiomycota</taxon>
        <taxon>Agaricomycotina</taxon>
        <taxon>Agaricomycetes</taxon>
        <taxon>Agaricomycetidae</taxon>
        <taxon>Boletales</taxon>
        <taxon>Suillineae</taxon>
        <taxon>Suillaceae</taxon>
        <taxon>Suillus</taxon>
    </lineage>
</organism>
<keyword evidence="3" id="KW-1185">Reference proteome</keyword>
<feature type="compositionally biased region" description="Basic and acidic residues" evidence="1">
    <location>
        <begin position="121"/>
        <end position="136"/>
    </location>
</feature>
<dbReference type="EMBL" id="JABBWG010000004">
    <property type="protein sequence ID" value="KAG1823669.1"/>
    <property type="molecule type" value="Genomic_DNA"/>
</dbReference>
<sequence>MTATSSFFSKVLDVLNISLRFSLRYFKLQLIAWQQYVQGSIFTLPAARMLCALGSDSKLKDASAIDWYNDPDDDTPMVPTPLPSASNGKLTSFRKSVKLSTQLQHLLKTSLHPKDEDEVNKEEAYQKTKAFGDKDHKDRKHTKKEEHSGDLKVVFTQEKGCINLHTQECEE</sequence>
<dbReference type="Proteomes" id="UP000807769">
    <property type="component" value="Unassembled WGS sequence"/>
</dbReference>
<dbReference type="AlphaFoldDB" id="A0A9P7EK75"/>
<proteinExistence type="predicted"/>
<evidence type="ECO:0000256" key="1">
    <source>
        <dbReference type="SAM" id="MobiDB-lite"/>
    </source>
</evidence>
<gene>
    <name evidence="2" type="ORF">BJ212DRAFT_1296245</name>
</gene>
<dbReference type="OrthoDB" id="2689501at2759"/>
<dbReference type="RefSeq" id="XP_041197729.1">
    <property type="nucleotide sequence ID" value="XM_041332410.1"/>
</dbReference>
<name>A0A9P7EK75_9AGAM</name>
<accession>A0A9P7EK75</accession>
<comment type="caution">
    <text evidence="2">The sequence shown here is derived from an EMBL/GenBank/DDBJ whole genome shotgun (WGS) entry which is preliminary data.</text>
</comment>
<protein>
    <submittedName>
        <fullName evidence="2">Uncharacterized protein</fullName>
    </submittedName>
</protein>